<reference evidence="1" key="1">
    <citation type="submission" date="2019-02" db="EMBL/GenBank/DDBJ databases">
        <authorList>
            <person name="Gruber-Vodicka R. H."/>
            <person name="Seah K. B. B."/>
        </authorList>
    </citation>
    <scope>NUCLEOTIDE SEQUENCE</scope>
    <source>
        <strain evidence="1">BECK_DK161</strain>
    </source>
</reference>
<accession>A0A450SV63</accession>
<evidence type="ECO:0000313" key="1">
    <source>
        <dbReference type="EMBL" id="VFJ57884.1"/>
    </source>
</evidence>
<name>A0A450SV63_9GAMM</name>
<gene>
    <name evidence="1" type="ORF">BECKDK2373C_GA0170839_10622</name>
</gene>
<organism evidence="1">
    <name type="scientific">Candidatus Kentrum sp. DK</name>
    <dbReference type="NCBI Taxonomy" id="2126562"/>
    <lineage>
        <taxon>Bacteria</taxon>
        <taxon>Pseudomonadati</taxon>
        <taxon>Pseudomonadota</taxon>
        <taxon>Gammaproteobacteria</taxon>
        <taxon>Candidatus Kentrum</taxon>
    </lineage>
</organism>
<dbReference type="AlphaFoldDB" id="A0A450SV63"/>
<proteinExistence type="predicted"/>
<dbReference type="EMBL" id="CAADEY010000062">
    <property type="protein sequence ID" value="VFJ57884.1"/>
    <property type="molecule type" value="Genomic_DNA"/>
</dbReference>
<sequence>MTRRSSGLSNKRINCGSFLAQFILIRYEARSDFCMKLGSYAIPPRRLTHKRECLDLPEKMGSSPIHNISADAVFAPKGLRMLAQGCRVAATLGRAMRGRLPQRGCVKKRHGNNDTTPLGLCPVVFDYPGLAPSYPEQNMALAPVEISPCIITTSTRYCAVRLTLWLSKQPAVGCLRRPFFLP</sequence>
<protein>
    <submittedName>
        <fullName evidence="1">Uncharacterized protein</fullName>
    </submittedName>
</protein>